<reference evidence="1 2" key="1">
    <citation type="submission" date="2019-02" db="EMBL/GenBank/DDBJ databases">
        <title>Dyella amyloliquefaciens sp. nov., isolated from forest soil.</title>
        <authorList>
            <person name="Gao Z.-H."/>
            <person name="Qiu L.-H."/>
        </authorList>
    </citation>
    <scope>NUCLEOTIDE SEQUENCE [LARGE SCALE GENOMIC DNA]</scope>
    <source>
        <strain evidence="1 2">KACC 12747</strain>
    </source>
</reference>
<organism evidence="1 2">
    <name type="scientific">Dyella soli</name>
    <dbReference type="NCBI Taxonomy" id="522319"/>
    <lineage>
        <taxon>Bacteria</taxon>
        <taxon>Pseudomonadati</taxon>
        <taxon>Pseudomonadota</taxon>
        <taxon>Gammaproteobacteria</taxon>
        <taxon>Lysobacterales</taxon>
        <taxon>Rhodanobacteraceae</taxon>
        <taxon>Dyella</taxon>
    </lineage>
</organism>
<proteinExistence type="predicted"/>
<name>A0A4V2NME6_9GAMM</name>
<dbReference type="Proteomes" id="UP000291822">
    <property type="component" value="Unassembled WGS sequence"/>
</dbReference>
<accession>A0A4V2NME6</accession>
<keyword evidence="2" id="KW-1185">Reference proteome</keyword>
<sequence length="63" mass="6298">MKVIRTYATRLAAEVARLALDGAGIPALVVGVDIGMEGGGAGVQLLVPEALADDARLLLGPTA</sequence>
<protein>
    <recommendedName>
        <fullName evidence="3">DUF2007 domain-containing protein</fullName>
    </recommendedName>
</protein>
<dbReference type="AlphaFoldDB" id="A0A4V2NME6"/>
<comment type="caution">
    <text evidence="1">The sequence shown here is derived from an EMBL/GenBank/DDBJ whole genome shotgun (WGS) entry which is preliminary data.</text>
</comment>
<evidence type="ECO:0008006" key="3">
    <source>
        <dbReference type="Google" id="ProtNLM"/>
    </source>
</evidence>
<gene>
    <name evidence="1" type="ORF">EZM97_06920</name>
</gene>
<evidence type="ECO:0000313" key="2">
    <source>
        <dbReference type="Proteomes" id="UP000291822"/>
    </source>
</evidence>
<evidence type="ECO:0000313" key="1">
    <source>
        <dbReference type="EMBL" id="TCI13027.1"/>
    </source>
</evidence>
<dbReference type="RefSeq" id="WP_131150190.1">
    <property type="nucleotide sequence ID" value="NZ_SJTG01000001.1"/>
</dbReference>
<dbReference type="EMBL" id="SJTG01000001">
    <property type="protein sequence ID" value="TCI13027.1"/>
    <property type="molecule type" value="Genomic_DNA"/>
</dbReference>